<dbReference type="Proteomes" id="UP001626537">
    <property type="component" value="Chromosome"/>
</dbReference>
<reference evidence="3 4" key="1">
    <citation type="submission" date="2023-10" db="EMBL/GenBank/DDBJ databases">
        <title>Two novel species belonging to the OM43/NOR5 clade.</title>
        <authorList>
            <person name="Park M."/>
        </authorList>
    </citation>
    <scope>NUCLEOTIDE SEQUENCE [LARGE SCALE GENOMIC DNA]</scope>
    <source>
        <strain evidence="3 4">IMCC43200</strain>
    </source>
</reference>
<feature type="domain" description="DUF1285" evidence="1">
    <location>
        <begin position="26"/>
        <end position="88"/>
    </location>
</feature>
<dbReference type="Pfam" id="PF21028">
    <property type="entry name" value="DUF1285_C"/>
    <property type="match status" value="1"/>
</dbReference>
<dbReference type="RefSeq" id="WP_407348789.1">
    <property type="nucleotide sequence ID" value="NZ_CP136864.1"/>
</dbReference>
<dbReference type="InterPro" id="IPR048341">
    <property type="entry name" value="DUF1285_N"/>
</dbReference>
<keyword evidence="4" id="KW-1185">Reference proteome</keyword>
<evidence type="ECO:0000313" key="3">
    <source>
        <dbReference type="EMBL" id="WOJ94151.1"/>
    </source>
</evidence>
<proteinExistence type="predicted"/>
<protein>
    <submittedName>
        <fullName evidence="3">DUF1285 domain-containing protein</fullName>
    </submittedName>
</protein>
<dbReference type="Gene3D" id="2.30.270.10">
    <property type="entry name" value="duf1285 protein"/>
    <property type="match status" value="1"/>
</dbReference>
<evidence type="ECO:0000259" key="1">
    <source>
        <dbReference type="Pfam" id="PF06938"/>
    </source>
</evidence>
<evidence type="ECO:0000313" key="4">
    <source>
        <dbReference type="Proteomes" id="UP001626537"/>
    </source>
</evidence>
<dbReference type="InterPro" id="IPR023361">
    <property type="entry name" value="DUF1285_beta_roll_sf"/>
</dbReference>
<dbReference type="Pfam" id="PF06938">
    <property type="entry name" value="DUF1285_N"/>
    <property type="match status" value="1"/>
</dbReference>
<gene>
    <name evidence="3" type="ORF">R0135_03030</name>
</gene>
<name>A0ABZ0I4M4_9GAMM</name>
<accession>A0ABZ0I4M4</accession>
<dbReference type="Gene3D" id="3.10.540.10">
    <property type="entry name" value="duf1285 like domain"/>
    <property type="match status" value="1"/>
</dbReference>
<organism evidence="3 4">
    <name type="scientific">Congregibacter variabilis</name>
    <dbReference type="NCBI Taxonomy" id="3081200"/>
    <lineage>
        <taxon>Bacteria</taxon>
        <taxon>Pseudomonadati</taxon>
        <taxon>Pseudomonadota</taxon>
        <taxon>Gammaproteobacteria</taxon>
        <taxon>Cellvibrionales</taxon>
        <taxon>Halieaceae</taxon>
        <taxon>Congregibacter</taxon>
    </lineage>
</organism>
<sequence>MAKTLQGLVNTIVSSTSGLPEPGALASWSPELSGDIDIRILADGSWTHEGSLIQREGLVRVFASLLRRESDGHYYLVTPAEKWRIQVERHALVAVDCERTGENGDGVWQVLLNTGGRCRIGGEYALHGAGEHGEPFVQLPNGLSAQISRAAWYRLLDAAVIEDGRAYIISGGEEVTLGATD</sequence>
<dbReference type="EMBL" id="CP136864">
    <property type="protein sequence ID" value="WOJ94151.1"/>
    <property type="molecule type" value="Genomic_DNA"/>
</dbReference>
<feature type="domain" description="DUF1285" evidence="2">
    <location>
        <begin position="92"/>
        <end position="173"/>
    </location>
</feature>
<dbReference type="InterPro" id="IPR048342">
    <property type="entry name" value="DUF1285_C"/>
</dbReference>
<evidence type="ECO:0000259" key="2">
    <source>
        <dbReference type="Pfam" id="PF21028"/>
    </source>
</evidence>